<name>A0A8T2NVR5_9TELE</name>
<evidence type="ECO:0000256" key="4">
    <source>
        <dbReference type="ARBA" id="ARBA00023242"/>
    </source>
</evidence>
<feature type="compositionally biased region" description="Pro residues" evidence="5">
    <location>
        <begin position="168"/>
        <end position="177"/>
    </location>
</feature>
<dbReference type="Proteomes" id="UP000824540">
    <property type="component" value="Unassembled WGS sequence"/>
</dbReference>
<gene>
    <name evidence="6" type="ORF">JZ751_018746</name>
</gene>
<evidence type="ECO:0000313" key="6">
    <source>
        <dbReference type="EMBL" id="KAG9341682.1"/>
    </source>
</evidence>
<feature type="compositionally biased region" description="Basic and acidic residues" evidence="5">
    <location>
        <begin position="27"/>
        <end position="40"/>
    </location>
</feature>
<evidence type="ECO:0000256" key="2">
    <source>
        <dbReference type="ARBA" id="ARBA00007696"/>
    </source>
</evidence>
<dbReference type="AlphaFoldDB" id="A0A8T2NVR5"/>
<dbReference type="InterPro" id="IPR000079">
    <property type="entry name" value="HMGN_fam"/>
</dbReference>
<evidence type="ECO:0000256" key="1">
    <source>
        <dbReference type="ARBA" id="ARBA00004123"/>
    </source>
</evidence>
<dbReference type="GO" id="GO:0005634">
    <property type="term" value="C:nucleus"/>
    <property type="evidence" value="ECO:0007669"/>
    <property type="project" value="UniProtKB-SubCell"/>
</dbReference>
<evidence type="ECO:0008006" key="8">
    <source>
        <dbReference type="Google" id="ProtNLM"/>
    </source>
</evidence>
<keyword evidence="3" id="KW-0238">DNA-binding</keyword>
<evidence type="ECO:0000256" key="5">
    <source>
        <dbReference type="SAM" id="MobiDB-lite"/>
    </source>
</evidence>
<accession>A0A8T2NVR5</accession>
<keyword evidence="7" id="KW-1185">Reference proteome</keyword>
<comment type="caution">
    <text evidence="6">The sequence shown here is derived from an EMBL/GenBank/DDBJ whole genome shotgun (WGS) entry which is preliminary data.</text>
</comment>
<proteinExistence type="inferred from homology"/>
<comment type="subcellular location">
    <subcellularLocation>
        <location evidence="1">Nucleus</location>
    </subcellularLocation>
</comment>
<sequence length="198" mass="22173">MTPFCRQMAQLEVNFSPSPFSSAPFPRRCDRKSEKGKGGLERGITLVRRGFREKPAPPKPEPKPKKPAKKEKAVNDKKEEKKPKVKKGKDEAEANEENHSENGEAKTNERSCLVAVWQHLCDCCMAGICSAKESPEWSELLQLRKLLKSLKRRSPSQSSSTATFHSLPPLPPPPPFLPQNAPNQVIRKGKEMSCFARA</sequence>
<comment type="similarity">
    <text evidence="2">Belongs to the HMGN family.</text>
</comment>
<dbReference type="Pfam" id="PF01101">
    <property type="entry name" value="HMG14_17"/>
    <property type="match status" value="1"/>
</dbReference>
<protein>
    <recommendedName>
        <fullName evidence="8">High mobility group nucleosome-binding domain-containing protein 3</fullName>
    </recommendedName>
</protein>
<dbReference type="SMART" id="SM00527">
    <property type="entry name" value="HMG17"/>
    <property type="match status" value="1"/>
</dbReference>
<keyword evidence="4" id="KW-0539">Nucleus</keyword>
<organism evidence="6 7">
    <name type="scientific">Albula glossodonta</name>
    <name type="common">roundjaw bonefish</name>
    <dbReference type="NCBI Taxonomy" id="121402"/>
    <lineage>
        <taxon>Eukaryota</taxon>
        <taxon>Metazoa</taxon>
        <taxon>Chordata</taxon>
        <taxon>Craniata</taxon>
        <taxon>Vertebrata</taxon>
        <taxon>Euteleostomi</taxon>
        <taxon>Actinopterygii</taxon>
        <taxon>Neopterygii</taxon>
        <taxon>Teleostei</taxon>
        <taxon>Albuliformes</taxon>
        <taxon>Albulidae</taxon>
        <taxon>Albula</taxon>
    </lineage>
</organism>
<feature type="region of interest" description="Disordered" evidence="5">
    <location>
        <begin position="13"/>
        <end position="107"/>
    </location>
</feature>
<evidence type="ECO:0000256" key="3">
    <source>
        <dbReference type="ARBA" id="ARBA00023125"/>
    </source>
</evidence>
<dbReference type="EMBL" id="JAFBMS010000033">
    <property type="protein sequence ID" value="KAG9341682.1"/>
    <property type="molecule type" value="Genomic_DNA"/>
</dbReference>
<reference evidence="6" key="1">
    <citation type="thesis" date="2021" institute="BYU ScholarsArchive" country="Provo, UT, USA">
        <title>Applications of and Algorithms for Genome Assembly and Genomic Analyses with an Emphasis on Marine Teleosts.</title>
        <authorList>
            <person name="Pickett B.D."/>
        </authorList>
    </citation>
    <scope>NUCLEOTIDE SEQUENCE</scope>
    <source>
        <strain evidence="6">HI-2016</strain>
    </source>
</reference>
<dbReference type="GO" id="GO:0031492">
    <property type="term" value="F:nucleosomal DNA binding"/>
    <property type="evidence" value="ECO:0007669"/>
    <property type="project" value="InterPro"/>
</dbReference>
<dbReference type="GO" id="GO:0000785">
    <property type="term" value="C:chromatin"/>
    <property type="evidence" value="ECO:0007669"/>
    <property type="project" value="InterPro"/>
</dbReference>
<evidence type="ECO:0000313" key="7">
    <source>
        <dbReference type="Proteomes" id="UP000824540"/>
    </source>
</evidence>
<feature type="region of interest" description="Disordered" evidence="5">
    <location>
        <begin position="151"/>
        <end position="183"/>
    </location>
</feature>
<feature type="compositionally biased region" description="Low complexity" evidence="5">
    <location>
        <begin position="15"/>
        <end position="26"/>
    </location>
</feature>
<feature type="compositionally biased region" description="Basic and acidic residues" evidence="5">
    <location>
        <begin position="50"/>
        <end position="107"/>
    </location>
</feature>
<dbReference type="PRINTS" id="PR00925">
    <property type="entry name" value="NONHISHMG17"/>
</dbReference>